<sequence length="836" mass="96881">MKGFQLSQIIKLLTMFDITNEELFKLLYSSPNEKEVDKIIQKYPDVFKEENWAPLGGNPSNFGVIENQQSNPIAALIEKLTNSIDAILMKKCYEVGINPKSTEAPQSMEEAVRYFYPNEYKNWDLATFRKKQSENLQILAHGDKLNPSLIIYDDGEGQHPDNFENTFLSLLKGNKNEIHFVQGKYNMGGSGAIVFCGEKSYQLIASKRYDNTGKFGFTLIREHPLSKEEERTKKNTWYEYLIINGKIPAFGIKEIDLNLYNRKFKTGTIIKLYSYDLPSGSRSVISRDLNQSINEYLFNPALPIFTIDTKERYPDDINLERDLYGLKYRLEQEDNKYIEQDDSFSEVFNDELFGKAKVSCYIFKTRIKDKSVKESRDTIRREFFKNNMSVLFSINGQVHGNYSSEFISRALKLDLLKNHLLIHVDCSEMNYSFRKELFMASRDRLKDSKETRALRKFLAKKLGATNGRLSEIEKRKRDSISVDAGDTKDLLRSFTKSFPMNSELLKLLGQTFKLEQKKEKPDIKKEPKRKTIKEDFEPFKPQRFPSYFKLKGHNDGEKEVAKIPLNGEKNIRFESDVENQYFDRIEEPGILRIALLNFKENENSGGIKPGKIDQIEDVFNVNVSSPKDGTIKISMNPKKEVKVGDAVKMKVTLESPGKEFDEIFWVKIGDSEAKKEPSKKEKDANDDMLGLPEFILTYKESKENAITWEQVEEATSEDIDYRTVMYPLVKGDSLECIYINMDSTVLKSFKSKYKNADEKQLELANRKYISSVYFHTLFLYTITKNNKYRIIQDIDNEKNSLDIGLDRYLTTLFQNHYSEFILNFGGTNELMQGLGE</sequence>
<dbReference type="AlphaFoldDB" id="A0A840CP67"/>
<dbReference type="EMBL" id="JACIEP010000002">
    <property type="protein sequence ID" value="MBB4034765.1"/>
    <property type="molecule type" value="Genomic_DNA"/>
</dbReference>
<keyword evidence="2" id="KW-1185">Reference proteome</keyword>
<gene>
    <name evidence="1" type="ORF">GGR21_000652</name>
</gene>
<proteinExistence type="predicted"/>
<dbReference type="Proteomes" id="UP000555103">
    <property type="component" value="Unassembled WGS sequence"/>
</dbReference>
<evidence type="ECO:0000313" key="2">
    <source>
        <dbReference type="Proteomes" id="UP000555103"/>
    </source>
</evidence>
<name>A0A840CP67_9BACT</name>
<evidence type="ECO:0008006" key="3">
    <source>
        <dbReference type="Google" id="ProtNLM"/>
    </source>
</evidence>
<reference evidence="1 2" key="1">
    <citation type="submission" date="2020-08" db="EMBL/GenBank/DDBJ databases">
        <title>Genomic Encyclopedia of Type Strains, Phase IV (KMG-IV): sequencing the most valuable type-strain genomes for metagenomic binning, comparative biology and taxonomic classification.</title>
        <authorList>
            <person name="Goeker M."/>
        </authorList>
    </citation>
    <scope>NUCLEOTIDE SEQUENCE [LARGE SCALE GENOMIC DNA]</scope>
    <source>
        <strain evidence="1 2">DSM 104969</strain>
    </source>
</reference>
<dbReference type="RefSeq" id="WP_221232897.1">
    <property type="nucleotide sequence ID" value="NZ_JACIEP010000002.1"/>
</dbReference>
<comment type="caution">
    <text evidence="1">The sequence shown here is derived from an EMBL/GenBank/DDBJ whole genome shotgun (WGS) entry which is preliminary data.</text>
</comment>
<organism evidence="1 2">
    <name type="scientific">Dysgonomonas hofstadii</name>
    <dbReference type="NCBI Taxonomy" id="637886"/>
    <lineage>
        <taxon>Bacteria</taxon>
        <taxon>Pseudomonadati</taxon>
        <taxon>Bacteroidota</taxon>
        <taxon>Bacteroidia</taxon>
        <taxon>Bacteroidales</taxon>
        <taxon>Dysgonomonadaceae</taxon>
        <taxon>Dysgonomonas</taxon>
    </lineage>
</organism>
<accession>A0A840CP67</accession>
<evidence type="ECO:0000313" key="1">
    <source>
        <dbReference type="EMBL" id="MBB4034765.1"/>
    </source>
</evidence>
<protein>
    <recommendedName>
        <fullName evidence="3">Histidine kinase-, DNA gyrase B-, and HSP90-like ATPase</fullName>
    </recommendedName>
</protein>